<dbReference type="SUPFAM" id="SSF52794">
    <property type="entry name" value="PTS system IIB component-like"/>
    <property type="match status" value="1"/>
</dbReference>
<dbReference type="GO" id="GO:0009401">
    <property type="term" value="P:phosphoenolpyruvate-dependent sugar phosphotransferase system"/>
    <property type="evidence" value="ECO:0007669"/>
    <property type="project" value="UniProtKB-KW"/>
</dbReference>
<protein>
    <submittedName>
        <fullName evidence="16">PTS system D-fructose-specific IIA component (F1P-forming), Frc family /PTS system D-fructose-specific IIB component (F1P-forming), Frc family /PTS system D-fructose-specific IIC component (F1P-for...</fullName>
    </submittedName>
</protein>
<accession>A0A1H7QG10</accession>
<evidence type="ECO:0000259" key="14">
    <source>
        <dbReference type="PROSITE" id="PS51099"/>
    </source>
</evidence>
<dbReference type="FunFam" id="3.40.930.10:FF:000009">
    <property type="entry name" value="PTS system, fructose specific IIABC component"/>
    <property type="match status" value="1"/>
</dbReference>
<dbReference type="PROSITE" id="PS00372">
    <property type="entry name" value="PTS_EIIA_TYPE_2_HIS"/>
    <property type="match status" value="1"/>
</dbReference>
<dbReference type="AlphaFoldDB" id="A0A1H7QG10"/>
<evidence type="ECO:0000256" key="12">
    <source>
        <dbReference type="SAM" id="Phobius"/>
    </source>
</evidence>
<name>A0A1H7QG10_RUMAL</name>
<dbReference type="CDD" id="cd00211">
    <property type="entry name" value="PTS_IIA_fru"/>
    <property type="match status" value="1"/>
</dbReference>
<dbReference type="InterPro" id="IPR016152">
    <property type="entry name" value="PTrfase/Anion_transptr"/>
</dbReference>
<dbReference type="NCBIfam" id="TIGR01427">
    <property type="entry name" value="PTS_IIC_fructo"/>
    <property type="match status" value="1"/>
</dbReference>
<keyword evidence="10 12" id="KW-1133">Transmembrane helix</keyword>
<dbReference type="EMBL" id="FOAT01000038">
    <property type="protein sequence ID" value="SEL46932.1"/>
    <property type="molecule type" value="Genomic_DNA"/>
</dbReference>
<organism evidence="16 17">
    <name type="scientific">Ruminococcus albus</name>
    <dbReference type="NCBI Taxonomy" id="1264"/>
    <lineage>
        <taxon>Bacteria</taxon>
        <taxon>Bacillati</taxon>
        <taxon>Bacillota</taxon>
        <taxon>Clostridia</taxon>
        <taxon>Eubacteriales</taxon>
        <taxon>Oscillospiraceae</taxon>
        <taxon>Ruminococcus</taxon>
    </lineage>
</organism>
<keyword evidence="11 12" id="KW-0472">Membrane</keyword>
<dbReference type="PROSITE" id="PS51104">
    <property type="entry name" value="PTS_EIIC_TYPE_2"/>
    <property type="match status" value="1"/>
</dbReference>
<evidence type="ECO:0000256" key="8">
    <source>
        <dbReference type="ARBA" id="ARBA00022683"/>
    </source>
</evidence>
<keyword evidence="9 12" id="KW-0812">Transmembrane</keyword>
<evidence type="ECO:0000256" key="3">
    <source>
        <dbReference type="ARBA" id="ARBA00022448"/>
    </source>
</evidence>
<dbReference type="Gene3D" id="3.40.930.10">
    <property type="entry name" value="Mannitol-specific EII, Chain A"/>
    <property type="match status" value="1"/>
</dbReference>
<dbReference type="CDD" id="cd05569">
    <property type="entry name" value="PTS_IIB_fructose"/>
    <property type="match status" value="1"/>
</dbReference>
<dbReference type="OrthoDB" id="9782569at2"/>
<dbReference type="InterPro" id="IPR013014">
    <property type="entry name" value="PTS_EIIC_2"/>
</dbReference>
<dbReference type="InterPro" id="IPR004715">
    <property type="entry name" value="PTS_IIA_fruc"/>
</dbReference>
<dbReference type="InterPro" id="IPR050864">
    <property type="entry name" value="Bacterial_PTS_Sugar_Transport"/>
</dbReference>
<feature type="transmembrane region" description="Helical" evidence="12">
    <location>
        <begin position="395"/>
        <end position="414"/>
    </location>
</feature>
<dbReference type="Pfam" id="PF02378">
    <property type="entry name" value="PTS_EIIC"/>
    <property type="match status" value="1"/>
</dbReference>
<dbReference type="NCBIfam" id="TIGR00829">
    <property type="entry name" value="FRU"/>
    <property type="match status" value="1"/>
</dbReference>
<feature type="transmembrane region" description="Helical" evidence="12">
    <location>
        <begin position="572"/>
        <end position="590"/>
    </location>
</feature>
<keyword evidence="6" id="KW-0762">Sugar transport</keyword>
<sequence>MKIVDLLSKNSIQLGASPKSKPEAIDMLIDLQVKGGNIADKEAYKAGILAREEKGSTAVGEGIAIPHAKSDAVKAPSLAAMTVPDGVDYEALDDEPSNLLFMIAAPNDGDVHLEVLSRLMTILMDEDFREKLLGAKDADEFLKIIDDMEKEKYPDEPKVEKTSAKGYRVLAVTACPTGIAHTYMAAEALEKAGKKLGITIKVETNGSGGAKNVLTKEEIENCDGIIIAADKTVEMARFNGKKVIKTKVSDGIKIPEELINRIEAGDAPVYHHEGGADNSSSASGNDENFGRKLYKHLMNGVSHMLPFTVAGGIFIALAFLIDSLGGAPQDGNFGTHLAAAAWFKTIGNYAFQFMIPILAGYIGLSIADRPGLLVGMAGGAMAGAGATFANPGGDVPSGFLGALLAGFLGGFLMLGLEKACNGLPKSLNGIKPVLIYPLGGLGIVAIMMCAVNPIMGLLNEGLANLLTNMGSSSKILLGFVLGAMMSIDMGGPFNKAAYVFGTAAIASENFDIMAAVMVGGMVPPIAIALATTFFKNRWTEEELKNGPVNYIMGLSFITEGAIPYAAADPTRVIPSCMIGAGTAGALSMAFNCTLRAPHGGIFVFPVVGNPIQYILALVIGSVVGMFMLTLLKKKQPKAE</sequence>
<dbReference type="InterPro" id="IPR003353">
    <property type="entry name" value="PTS_IIB_fruc"/>
</dbReference>
<feature type="transmembrane region" description="Helical" evidence="12">
    <location>
        <begin position="371"/>
        <end position="389"/>
    </location>
</feature>
<feature type="transmembrane region" description="Helical" evidence="12">
    <location>
        <begin position="512"/>
        <end position="534"/>
    </location>
</feature>
<dbReference type="PANTHER" id="PTHR30505:SF28">
    <property type="entry name" value="PTS SYSTEM 2-O-ALPHA-MANNOSYL-D-GLYCERATE-SPECIFIC EIIABC COMPONENT"/>
    <property type="match status" value="1"/>
</dbReference>
<evidence type="ECO:0000259" key="13">
    <source>
        <dbReference type="PROSITE" id="PS51094"/>
    </source>
</evidence>
<evidence type="ECO:0000256" key="11">
    <source>
        <dbReference type="ARBA" id="ARBA00023136"/>
    </source>
</evidence>
<dbReference type="InterPro" id="IPR036095">
    <property type="entry name" value="PTS_EIIB-like_sf"/>
</dbReference>
<gene>
    <name evidence="16" type="ORF">SAMN05216469_1383</name>
</gene>
<evidence type="ECO:0000313" key="16">
    <source>
        <dbReference type="EMBL" id="SEL46932.1"/>
    </source>
</evidence>
<evidence type="ECO:0000259" key="15">
    <source>
        <dbReference type="PROSITE" id="PS51104"/>
    </source>
</evidence>
<evidence type="ECO:0000256" key="9">
    <source>
        <dbReference type="ARBA" id="ARBA00022692"/>
    </source>
</evidence>
<evidence type="ECO:0000313" key="17">
    <source>
        <dbReference type="Proteomes" id="UP000186015"/>
    </source>
</evidence>
<dbReference type="NCBIfam" id="TIGR00848">
    <property type="entry name" value="fruA"/>
    <property type="match status" value="1"/>
</dbReference>
<dbReference type="InterPro" id="IPR003352">
    <property type="entry name" value="PTS_EIIC"/>
</dbReference>
<evidence type="ECO:0000256" key="6">
    <source>
        <dbReference type="ARBA" id="ARBA00022597"/>
    </source>
</evidence>
<dbReference type="Gene3D" id="3.40.50.2300">
    <property type="match status" value="1"/>
</dbReference>
<feature type="domain" description="PTS EIIB type-2" evidence="14">
    <location>
        <begin position="167"/>
        <end position="264"/>
    </location>
</feature>
<dbReference type="InterPro" id="IPR002178">
    <property type="entry name" value="PTS_EIIA_type-2_dom"/>
</dbReference>
<reference evidence="16 17" key="1">
    <citation type="submission" date="2016-10" db="EMBL/GenBank/DDBJ databases">
        <authorList>
            <person name="de Groot N.N."/>
        </authorList>
    </citation>
    <scope>NUCLEOTIDE SEQUENCE [LARGE SCALE GENOMIC DNA]</scope>
    <source>
        <strain evidence="16 17">KH2T6</strain>
    </source>
</reference>
<comment type="subcellular location">
    <subcellularLocation>
        <location evidence="1">Cell inner membrane</location>
        <topology evidence="1">Multi-pass membrane protein</topology>
    </subcellularLocation>
    <subcellularLocation>
        <location evidence="2">Cytoplasm</location>
    </subcellularLocation>
</comment>
<dbReference type="InterPro" id="IPR003501">
    <property type="entry name" value="PTS_EIIB_2/3"/>
</dbReference>
<dbReference type="InterPro" id="IPR006327">
    <property type="entry name" value="PTS_IIC_fruc"/>
</dbReference>
<dbReference type="GO" id="GO:0022877">
    <property type="term" value="F:protein-N(PI)-phosphohistidine-fructose phosphotransferase system transporter activity"/>
    <property type="evidence" value="ECO:0007669"/>
    <property type="project" value="InterPro"/>
</dbReference>
<feature type="domain" description="PTS EIIA type-2" evidence="13">
    <location>
        <begin position="5"/>
        <end position="148"/>
    </location>
</feature>
<feature type="transmembrane region" description="Helical" evidence="12">
    <location>
        <begin position="610"/>
        <end position="631"/>
    </location>
</feature>
<keyword evidence="4" id="KW-1003">Cell membrane</keyword>
<feature type="transmembrane region" description="Helical" evidence="12">
    <location>
        <begin position="341"/>
        <end position="364"/>
    </location>
</feature>
<dbReference type="InterPro" id="IPR013011">
    <property type="entry name" value="PTS_EIIB_2"/>
</dbReference>
<feature type="transmembrane region" description="Helical" evidence="12">
    <location>
        <begin position="434"/>
        <end position="455"/>
    </location>
</feature>
<dbReference type="PANTHER" id="PTHR30505">
    <property type="entry name" value="FRUCTOSE-LIKE PERMEASE"/>
    <property type="match status" value="1"/>
</dbReference>
<keyword evidence="3" id="KW-0813">Transport</keyword>
<evidence type="ECO:0000256" key="7">
    <source>
        <dbReference type="ARBA" id="ARBA00022679"/>
    </source>
</evidence>
<feature type="domain" description="PTS EIIC type-2" evidence="15">
    <location>
        <begin position="293"/>
        <end position="639"/>
    </location>
</feature>
<evidence type="ECO:0000256" key="5">
    <source>
        <dbReference type="ARBA" id="ARBA00022553"/>
    </source>
</evidence>
<evidence type="ECO:0000256" key="1">
    <source>
        <dbReference type="ARBA" id="ARBA00004429"/>
    </source>
</evidence>
<dbReference type="Pfam" id="PF02302">
    <property type="entry name" value="PTS_IIB"/>
    <property type="match status" value="1"/>
</dbReference>
<dbReference type="Proteomes" id="UP000186015">
    <property type="component" value="Unassembled WGS sequence"/>
</dbReference>
<evidence type="ECO:0000256" key="2">
    <source>
        <dbReference type="ARBA" id="ARBA00004496"/>
    </source>
</evidence>
<dbReference type="Pfam" id="PF00359">
    <property type="entry name" value="PTS_EIIA_2"/>
    <property type="match status" value="1"/>
</dbReference>
<proteinExistence type="predicted"/>
<dbReference type="FunFam" id="3.40.50.2300:FF:000014">
    <property type="entry name" value="PTS system fructose-like transporter subunit IIB"/>
    <property type="match status" value="1"/>
</dbReference>
<dbReference type="RefSeq" id="WP_074836437.1">
    <property type="nucleotide sequence ID" value="NZ_FOAT01000038.1"/>
</dbReference>
<dbReference type="SUPFAM" id="SSF55804">
    <property type="entry name" value="Phoshotransferase/anion transport protein"/>
    <property type="match status" value="1"/>
</dbReference>
<dbReference type="GO" id="GO:0005886">
    <property type="term" value="C:plasma membrane"/>
    <property type="evidence" value="ECO:0007669"/>
    <property type="project" value="UniProtKB-SubCell"/>
</dbReference>
<dbReference type="GO" id="GO:0005351">
    <property type="term" value="F:carbohydrate:proton symporter activity"/>
    <property type="evidence" value="ECO:0007669"/>
    <property type="project" value="InterPro"/>
</dbReference>
<keyword evidence="8" id="KW-0598">Phosphotransferase system</keyword>
<keyword evidence="5" id="KW-0597">Phosphoprotein</keyword>
<evidence type="ECO:0000256" key="10">
    <source>
        <dbReference type="ARBA" id="ARBA00022989"/>
    </source>
</evidence>
<feature type="transmembrane region" description="Helical" evidence="12">
    <location>
        <begin position="301"/>
        <end position="321"/>
    </location>
</feature>
<evidence type="ECO:0000256" key="4">
    <source>
        <dbReference type="ARBA" id="ARBA00022475"/>
    </source>
</evidence>
<dbReference type="PROSITE" id="PS51099">
    <property type="entry name" value="PTS_EIIB_TYPE_2"/>
    <property type="match status" value="1"/>
</dbReference>
<dbReference type="PROSITE" id="PS51094">
    <property type="entry name" value="PTS_EIIA_TYPE_2"/>
    <property type="match status" value="1"/>
</dbReference>
<keyword evidence="7" id="KW-0808">Transferase</keyword>
<dbReference type="GO" id="GO:0090563">
    <property type="term" value="F:protein-phosphocysteine-sugar phosphotransferase activity"/>
    <property type="evidence" value="ECO:0007669"/>
    <property type="project" value="TreeGrafter"/>
</dbReference>
<dbReference type="GO" id="GO:0005737">
    <property type="term" value="C:cytoplasm"/>
    <property type="evidence" value="ECO:0007669"/>
    <property type="project" value="UniProtKB-SubCell"/>
</dbReference>